<evidence type="ECO:0000313" key="3">
    <source>
        <dbReference type="Proteomes" id="UP001221757"/>
    </source>
</evidence>
<keyword evidence="1" id="KW-0732">Signal</keyword>
<feature type="signal peptide" evidence="1">
    <location>
        <begin position="1"/>
        <end position="19"/>
    </location>
</feature>
<dbReference type="Proteomes" id="UP001221757">
    <property type="component" value="Unassembled WGS sequence"/>
</dbReference>
<dbReference type="AlphaFoldDB" id="A0AAD7DG62"/>
<protein>
    <recommendedName>
        <fullName evidence="4">Secreted protein</fullName>
    </recommendedName>
</protein>
<evidence type="ECO:0000256" key="1">
    <source>
        <dbReference type="SAM" id="SignalP"/>
    </source>
</evidence>
<feature type="chain" id="PRO_5042204738" description="Secreted protein" evidence="1">
    <location>
        <begin position="20"/>
        <end position="91"/>
    </location>
</feature>
<accession>A0AAD7DG62</accession>
<sequence>MPRLILVLVLPIVTHGGFATKRSLVEDADLPGLGIYAALRKSVASRRVACTFASTEYRHGYPARAGCQALPPWRRFGGNYPGVQSFASKLR</sequence>
<comment type="caution">
    <text evidence="2">The sequence shown here is derived from an EMBL/GenBank/DDBJ whole genome shotgun (WGS) entry which is preliminary data.</text>
</comment>
<evidence type="ECO:0000313" key="2">
    <source>
        <dbReference type="EMBL" id="KAJ7690520.1"/>
    </source>
</evidence>
<reference evidence="2" key="1">
    <citation type="submission" date="2023-03" db="EMBL/GenBank/DDBJ databases">
        <title>Massive genome expansion in bonnet fungi (Mycena s.s.) driven by repeated elements and novel gene families across ecological guilds.</title>
        <authorList>
            <consortium name="Lawrence Berkeley National Laboratory"/>
            <person name="Harder C.B."/>
            <person name="Miyauchi S."/>
            <person name="Viragh M."/>
            <person name="Kuo A."/>
            <person name="Thoen E."/>
            <person name="Andreopoulos B."/>
            <person name="Lu D."/>
            <person name="Skrede I."/>
            <person name="Drula E."/>
            <person name="Henrissat B."/>
            <person name="Morin E."/>
            <person name="Kohler A."/>
            <person name="Barry K."/>
            <person name="LaButti K."/>
            <person name="Morin E."/>
            <person name="Salamov A."/>
            <person name="Lipzen A."/>
            <person name="Mereny Z."/>
            <person name="Hegedus B."/>
            <person name="Baldrian P."/>
            <person name="Stursova M."/>
            <person name="Weitz H."/>
            <person name="Taylor A."/>
            <person name="Grigoriev I.V."/>
            <person name="Nagy L.G."/>
            <person name="Martin F."/>
            <person name="Kauserud H."/>
        </authorList>
    </citation>
    <scope>NUCLEOTIDE SEQUENCE</scope>
    <source>
        <strain evidence="2">CBHHK067</strain>
    </source>
</reference>
<proteinExistence type="predicted"/>
<dbReference type="EMBL" id="JARKIE010000064">
    <property type="protein sequence ID" value="KAJ7690520.1"/>
    <property type="molecule type" value="Genomic_DNA"/>
</dbReference>
<name>A0AAD7DG62_MYCRO</name>
<gene>
    <name evidence="2" type="ORF">B0H17DRAFT_589314</name>
</gene>
<evidence type="ECO:0008006" key="4">
    <source>
        <dbReference type="Google" id="ProtNLM"/>
    </source>
</evidence>
<keyword evidence="3" id="KW-1185">Reference proteome</keyword>
<organism evidence="2 3">
    <name type="scientific">Mycena rosella</name>
    <name type="common">Pink bonnet</name>
    <name type="synonym">Agaricus rosellus</name>
    <dbReference type="NCBI Taxonomy" id="1033263"/>
    <lineage>
        <taxon>Eukaryota</taxon>
        <taxon>Fungi</taxon>
        <taxon>Dikarya</taxon>
        <taxon>Basidiomycota</taxon>
        <taxon>Agaricomycotina</taxon>
        <taxon>Agaricomycetes</taxon>
        <taxon>Agaricomycetidae</taxon>
        <taxon>Agaricales</taxon>
        <taxon>Marasmiineae</taxon>
        <taxon>Mycenaceae</taxon>
        <taxon>Mycena</taxon>
    </lineage>
</organism>